<protein>
    <submittedName>
        <fullName evidence="5">Sugar diacid utilization regulator SdaR</fullName>
    </submittedName>
</protein>
<comment type="similarity">
    <text evidence="1">Belongs to the CdaR family.</text>
</comment>
<feature type="domain" description="Putative sugar diacid recognition" evidence="2">
    <location>
        <begin position="6"/>
        <end position="138"/>
    </location>
</feature>
<dbReference type="InterPro" id="IPR041522">
    <property type="entry name" value="CdaR_GGDEF"/>
</dbReference>
<dbReference type="PANTHER" id="PTHR33744:SF15">
    <property type="entry name" value="CARBOHYDRATE DIACID REGULATOR"/>
    <property type="match status" value="1"/>
</dbReference>
<reference evidence="5" key="1">
    <citation type="submission" date="2019-03" db="EMBL/GenBank/DDBJ databases">
        <authorList>
            <consortium name="Pathogen Informatics"/>
        </authorList>
    </citation>
    <scope>NUCLEOTIDE SEQUENCE</scope>
    <source>
        <strain evidence="5">5012STDY7626362</strain>
    </source>
</reference>
<evidence type="ECO:0000256" key="1">
    <source>
        <dbReference type="ARBA" id="ARBA00006754"/>
    </source>
</evidence>
<dbReference type="PANTHER" id="PTHR33744">
    <property type="entry name" value="CARBOHYDRATE DIACID REGULATOR"/>
    <property type="match status" value="1"/>
</dbReference>
<dbReference type="Pfam" id="PF05651">
    <property type="entry name" value="Diacid_rec"/>
    <property type="match status" value="1"/>
</dbReference>
<dbReference type="InterPro" id="IPR008599">
    <property type="entry name" value="Diacid_rec"/>
</dbReference>
<gene>
    <name evidence="5" type="primary">cdaR_2</name>
    <name evidence="5" type="ORF">SAMEA4873563_04813</name>
</gene>
<evidence type="ECO:0000259" key="3">
    <source>
        <dbReference type="Pfam" id="PF13556"/>
    </source>
</evidence>
<organism evidence="5">
    <name type="scientific">Klebsiella pneumoniae</name>
    <dbReference type="NCBI Taxonomy" id="573"/>
    <lineage>
        <taxon>Bacteria</taxon>
        <taxon>Pseudomonadati</taxon>
        <taxon>Pseudomonadota</taxon>
        <taxon>Gammaproteobacteria</taxon>
        <taxon>Enterobacterales</taxon>
        <taxon>Enterobacteriaceae</taxon>
        <taxon>Klebsiella/Raoultella group</taxon>
        <taxon>Klebsiella</taxon>
        <taxon>Klebsiella pneumoniae complex</taxon>
    </lineage>
</organism>
<evidence type="ECO:0000259" key="2">
    <source>
        <dbReference type="Pfam" id="PF05651"/>
    </source>
</evidence>
<name>A0A486VYS5_KLEPN</name>
<evidence type="ECO:0000259" key="4">
    <source>
        <dbReference type="Pfam" id="PF17853"/>
    </source>
</evidence>
<dbReference type="InterPro" id="IPR051448">
    <property type="entry name" value="CdaR-like_regulators"/>
</dbReference>
<proteinExistence type="inferred from homology"/>
<evidence type="ECO:0000313" key="5">
    <source>
        <dbReference type="EMBL" id="VGM56372.1"/>
    </source>
</evidence>
<dbReference type="EMBL" id="CAAHDH010000009">
    <property type="protein sequence ID" value="VGM56372.1"/>
    <property type="molecule type" value="Genomic_DNA"/>
</dbReference>
<dbReference type="InterPro" id="IPR042070">
    <property type="entry name" value="PucR_C-HTH_sf"/>
</dbReference>
<dbReference type="Pfam" id="PF17853">
    <property type="entry name" value="GGDEF_2"/>
    <property type="match status" value="1"/>
</dbReference>
<accession>A0A486VYS5</accession>
<dbReference type="Pfam" id="PF13556">
    <property type="entry name" value="HTH_30"/>
    <property type="match status" value="1"/>
</dbReference>
<dbReference type="InterPro" id="IPR025736">
    <property type="entry name" value="PucR_C-HTH_dom"/>
</dbReference>
<feature type="domain" description="PucR C-terminal helix-turn-helix" evidence="3">
    <location>
        <begin position="324"/>
        <end position="381"/>
    </location>
</feature>
<sequence>MTSWHLESKIAQDIVDRAMDIIDININIMDAHGRIVGSGDAERIGKIHEGALLVLSQNRVLNIDDSVARRLFGVYQGINLPLHLNGEVVGVIGLTGDPDLLIKFGELVCMAAEMMLEQARLISFLTHDNRLREEFVMSIIKSESYSPTHHVWAQKLRVNIHLPRVAILIEGDLRNGQSDSTEIISVLQSLQKILVGQDENNLIAIISPVSMAILLPALNNNVLDEKEHLNHIDKLISRTNENNSLVFRVSQGKYFPGEGGIARSWRTAKASMFVGKQRMPKARCYSYQQLMLPVLLNSLKDSWQASEILSPVNRLKLEDKNGLLLKTLTAWFRYDLQPQRVSKALFIHRNTLEYRLKKIADLTELDLDKFENRVMLYIATQLDDTQ</sequence>
<dbReference type="Gene3D" id="1.10.10.2840">
    <property type="entry name" value="PucR C-terminal helix-turn-helix domain"/>
    <property type="match status" value="1"/>
</dbReference>
<feature type="domain" description="CdaR GGDEF-like" evidence="4">
    <location>
        <begin position="152"/>
        <end position="270"/>
    </location>
</feature>
<dbReference type="AlphaFoldDB" id="A0A486VYS5"/>